<comment type="caution">
    <text evidence="4">The sequence shown here is derived from an EMBL/GenBank/DDBJ whole genome shotgun (WGS) entry which is preliminary data.</text>
</comment>
<dbReference type="HOGENOM" id="CLU_147320_0_0_4"/>
<gene>
    <name evidence="4" type="ORF">HMPREF9439_01225</name>
</gene>
<protein>
    <submittedName>
        <fullName evidence="4">Uncharacterized protein</fullName>
    </submittedName>
</protein>
<evidence type="ECO:0000256" key="1">
    <source>
        <dbReference type="SAM" id="MobiDB-lite"/>
    </source>
</evidence>
<reference evidence="4 5" key="1">
    <citation type="submission" date="2011-02" db="EMBL/GenBank/DDBJ databases">
        <authorList>
            <person name="Weinstock G."/>
            <person name="Sodergren E."/>
            <person name="Clifton S."/>
            <person name="Fulton L."/>
            <person name="Fulton B."/>
            <person name="Courtney L."/>
            <person name="Fronick C."/>
            <person name="Harrison M."/>
            <person name="Strong C."/>
            <person name="Farmer C."/>
            <person name="Delahaunty K."/>
            <person name="Markovic C."/>
            <person name="Hall O."/>
            <person name="Minx P."/>
            <person name="Tomlinson C."/>
            <person name="Mitreva M."/>
            <person name="Hou S."/>
            <person name="Chen J."/>
            <person name="Wollam A."/>
            <person name="Pepin K.H."/>
            <person name="Johnson M."/>
            <person name="Bhonagiri V."/>
            <person name="Zhang X."/>
            <person name="Suruliraj S."/>
            <person name="Warren W."/>
            <person name="Chinwalla A."/>
            <person name="Mardis E.R."/>
            <person name="Wilson R.K."/>
        </authorList>
    </citation>
    <scope>NUCLEOTIDE SEQUENCE [LARGE SCALE GENOMIC DNA]</scope>
    <source>
        <strain evidence="4 5">YIT 11859</strain>
    </source>
</reference>
<evidence type="ECO:0000259" key="3">
    <source>
        <dbReference type="Pfam" id="PF20467"/>
    </source>
</evidence>
<keyword evidence="5" id="KW-1185">Reference proteome</keyword>
<accession>F3QJW8</accession>
<evidence type="ECO:0000313" key="5">
    <source>
        <dbReference type="Proteomes" id="UP000005156"/>
    </source>
</evidence>
<dbReference type="OrthoDB" id="9782445at2"/>
<dbReference type="InterPro" id="IPR046818">
    <property type="entry name" value="MmeI_C"/>
</dbReference>
<evidence type="ECO:0000313" key="4">
    <source>
        <dbReference type="EMBL" id="EGG55121.1"/>
    </source>
</evidence>
<dbReference type="Pfam" id="PF20466">
    <property type="entry name" value="MmeI_TRD"/>
    <property type="match status" value="1"/>
</dbReference>
<dbReference type="Pfam" id="PF20467">
    <property type="entry name" value="MmeI_C"/>
    <property type="match status" value="1"/>
</dbReference>
<feature type="domain" description="MmeI-like target recognition" evidence="2">
    <location>
        <begin position="1"/>
        <end position="31"/>
    </location>
</feature>
<dbReference type="eggNOG" id="COG1002">
    <property type="taxonomic scope" value="Bacteria"/>
</dbReference>
<name>F3QJW8_9BURK</name>
<dbReference type="InterPro" id="IPR046820">
    <property type="entry name" value="MmeI_TRD"/>
</dbReference>
<dbReference type="Proteomes" id="UP000005156">
    <property type="component" value="Unassembled WGS sequence"/>
</dbReference>
<dbReference type="EMBL" id="AFBP01000031">
    <property type="protein sequence ID" value="EGG55121.1"/>
    <property type="molecule type" value="Genomic_DNA"/>
</dbReference>
<organism evidence="4 5">
    <name type="scientific">Parasutterella excrementihominis YIT 11859</name>
    <dbReference type="NCBI Taxonomy" id="762966"/>
    <lineage>
        <taxon>Bacteria</taxon>
        <taxon>Pseudomonadati</taxon>
        <taxon>Pseudomonadota</taxon>
        <taxon>Betaproteobacteria</taxon>
        <taxon>Burkholderiales</taxon>
        <taxon>Sutterellaceae</taxon>
        <taxon>Parasutterella</taxon>
    </lineage>
</organism>
<sequence>MAWMRTVAGRLKSDYRYSNTIVYNNFIWPKVTEKNKSQIEKTAQMILDARAKHPTMSLAQLYDELTMPEDLRNAHTANDKAVMKAYGFKPSMTEPEIVAELFKLYEVKLKELEQEEKKKEEKSKATEKSRSGKAN</sequence>
<proteinExistence type="predicted"/>
<feature type="domain" description="MmeI-like C-terminal" evidence="3">
    <location>
        <begin position="32"/>
        <end position="108"/>
    </location>
</feature>
<feature type="region of interest" description="Disordered" evidence="1">
    <location>
        <begin position="113"/>
        <end position="135"/>
    </location>
</feature>
<evidence type="ECO:0000259" key="2">
    <source>
        <dbReference type="Pfam" id="PF20466"/>
    </source>
</evidence>
<dbReference type="AlphaFoldDB" id="F3QJW8"/>